<evidence type="ECO:0000313" key="7">
    <source>
        <dbReference type="EMBL" id="NHO67689.1"/>
    </source>
</evidence>
<keyword evidence="3 5" id="KW-0378">Hydrolase</keyword>
<feature type="active site" description="Charge relay system" evidence="5">
    <location>
        <position position="309"/>
    </location>
</feature>
<dbReference type="Pfam" id="PF00082">
    <property type="entry name" value="Peptidase_S8"/>
    <property type="match status" value="1"/>
</dbReference>
<protein>
    <submittedName>
        <fullName evidence="7">S8 family peptidase</fullName>
    </submittedName>
</protein>
<keyword evidence="4 5" id="KW-0720">Serine protease</keyword>
<comment type="similarity">
    <text evidence="1 5">Belongs to the peptidase S8 family.</text>
</comment>
<dbReference type="InterPro" id="IPR034074">
    <property type="entry name" value="Y4bN_pept_dom"/>
</dbReference>
<dbReference type="InterPro" id="IPR036852">
    <property type="entry name" value="Peptidase_S8/S53_dom_sf"/>
</dbReference>
<feature type="active site" description="Charge relay system" evidence="5">
    <location>
        <position position="274"/>
    </location>
</feature>
<evidence type="ECO:0000313" key="8">
    <source>
        <dbReference type="Proteomes" id="UP000787472"/>
    </source>
</evidence>
<dbReference type="PROSITE" id="PS51892">
    <property type="entry name" value="SUBTILASE"/>
    <property type="match status" value="1"/>
</dbReference>
<evidence type="ECO:0000259" key="6">
    <source>
        <dbReference type="Pfam" id="PF00082"/>
    </source>
</evidence>
<feature type="domain" description="Peptidase S8/S53" evidence="6">
    <location>
        <begin position="266"/>
        <end position="606"/>
    </location>
</feature>
<proteinExistence type="inferred from homology"/>
<accession>A0A9E5MNS6</accession>
<dbReference type="InterPro" id="IPR050131">
    <property type="entry name" value="Peptidase_S8_subtilisin-like"/>
</dbReference>
<comment type="caution">
    <text evidence="7">The sequence shown here is derived from an EMBL/GenBank/DDBJ whole genome shotgun (WGS) entry which is preliminary data.</text>
</comment>
<evidence type="ECO:0000256" key="5">
    <source>
        <dbReference type="PROSITE-ProRule" id="PRU01240"/>
    </source>
</evidence>
<evidence type="ECO:0000256" key="3">
    <source>
        <dbReference type="ARBA" id="ARBA00022801"/>
    </source>
</evidence>
<dbReference type="RefSeq" id="WP_167190890.1">
    <property type="nucleotide sequence ID" value="NZ_JAAONZ010000019.1"/>
</dbReference>
<organism evidence="7 8">
    <name type="scientific">Pseudomaricurvus hydrocarbonicus</name>
    <dbReference type="NCBI Taxonomy" id="1470433"/>
    <lineage>
        <taxon>Bacteria</taxon>
        <taxon>Pseudomonadati</taxon>
        <taxon>Pseudomonadota</taxon>
        <taxon>Gammaproteobacteria</taxon>
        <taxon>Cellvibrionales</taxon>
        <taxon>Cellvibrionaceae</taxon>
        <taxon>Pseudomaricurvus</taxon>
    </lineage>
</organism>
<dbReference type="SUPFAM" id="SSF52743">
    <property type="entry name" value="Subtilisin-like"/>
    <property type="match status" value="1"/>
</dbReference>
<dbReference type="PRINTS" id="PR00723">
    <property type="entry name" value="SUBTILISIN"/>
</dbReference>
<dbReference type="AlphaFoldDB" id="A0A9E5MNS6"/>
<dbReference type="CDD" id="cd04847">
    <property type="entry name" value="Peptidases_S8_Subtilisin_like_2"/>
    <property type="match status" value="1"/>
</dbReference>
<keyword evidence="2 5" id="KW-0645">Protease</keyword>
<sequence>MQGRKHLLVNKDLVQTREYAGSGRGNFIQRLLSDQQRRDHALSLQSTFNGFEFPPVPVIAEESIEPDPGIYVVASSVPDFPIDLEKLDNSTYTLCNVSMDGDIQKALFFIPSSKRAKFVDTLQAYVTQDRHHKHRRLFDNIATLRLADLQSFWTSHANAYPEEGELVWWEVWLTRKSMGRDEVARFRAYCIDRELQCGSGQLEFALSTVMLVKATREELAGCIELISSLTELRKVVDTAHFLLSQSPIDQMAWSHDIASRLEVTKSDVSVLILDSGVNYNHPLLEGILSPDHAFCWDESQSVFDSSNGHGTYQAGLAAFGDISELALHDEPILVNYSLGSCRIFNLAEGDDKDTFGGLTYFGVNKFEELSPGPTVVSLAVTADTEGLSGQPSSWSAELDQLSFSGESGRLFVVSAGNIRGNDVSSDYKRSTEEFVIEDPAQSWNALTVGAYTGKVDVAEHYYKDWSPLSDRGDISPTSRTSLNWDWLKQAPYKPDLVAEGGNLLLSPDEQNLTNADCVSLITLDDISTPGLFIDHRETSAATALVSRAAAQVWAEYSSFTSETVRALLVHSAEWTPAMLEYKDQAISAGVPPKQAKEIMLRRFGHGGLNAERAISSADSYVTMVHQGALAPYERGKSGLKLNEIDFISLPWPEDELVRLAAAKIRLRITLSYYIEPNPGRRAYSSRFSYQSHGLRFALINPYEELDAFARRINPAEDDYVGGGEDSEGWELGSSLRKRGALHQDTWEGSAIDLLGRNYIAVYPVAGWWKYKTSAGSHEDIPVRYSMIVSLDAGEQDCDLYSSIQQQLELSLEVQV</sequence>
<dbReference type="PANTHER" id="PTHR43806">
    <property type="entry name" value="PEPTIDASE S8"/>
    <property type="match status" value="1"/>
</dbReference>
<gene>
    <name evidence="7" type="ORF">G8770_19250</name>
</gene>
<dbReference type="EMBL" id="JAAONZ010000019">
    <property type="protein sequence ID" value="NHO67689.1"/>
    <property type="molecule type" value="Genomic_DNA"/>
</dbReference>
<feature type="active site" description="Charge relay system" evidence="5">
    <location>
        <position position="539"/>
    </location>
</feature>
<evidence type="ECO:0000256" key="4">
    <source>
        <dbReference type="ARBA" id="ARBA00022825"/>
    </source>
</evidence>
<dbReference type="InterPro" id="IPR015500">
    <property type="entry name" value="Peptidase_S8_subtilisin-rel"/>
</dbReference>
<dbReference type="Gene3D" id="3.40.50.200">
    <property type="entry name" value="Peptidase S8/S53 domain"/>
    <property type="match status" value="1"/>
</dbReference>
<keyword evidence="8" id="KW-1185">Reference proteome</keyword>
<dbReference type="PANTHER" id="PTHR43806:SF11">
    <property type="entry name" value="CEREVISIN-RELATED"/>
    <property type="match status" value="1"/>
</dbReference>
<dbReference type="InterPro" id="IPR000209">
    <property type="entry name" value="Peptidase_S8/S53_dom"/>
</dbReference>
<dbReference type="Proteomes" id="UP000787472">
    <property type="component" value="Unassembled WGS sequence"/>
</dbReference>
<name>A0A9E5MNS6_9GAMM</name>
<dbReference type="GO" id="GO:0004252">
    <property type="term" value="F:serine-type endopeptidase activity"/>
    <property type="evidence" value="ECO:0007669"/>
    <property type="project" value="UniProtKB-UniRule"/>
</dbReference>
<reference evidence="7" key="1">
    <citation type="submission" date="2020-03" db="EMBL/GenBank/DDBJ databases">
        <authorList>
            <person name="Guo F."/>
        </authorList>
    </citation>
    <scope>NUCLEOTIDE SEQUENCE</scope>
    <source>
        <strain evidence="7">JCM 30134</strain>
    </source>
</reference>
<evidence type="ECO:0000256" key="1">
    <source>
        <dbReference type="ARBA" id="ARBA00011073"/>
    </source>
</evidence>
<dbReference type="GO" id="GO:0006508">
    <property type="term" value="P:proteolysis"/>
    <property type="evidence" value="ECO:0007669"/>
    <property type="project" value="UniProtKB-KW"/>
</dbReference>
<evidence type="ECO:0000256" key="2">
    <source>
        <dbReference type="ARBA" id="ARBA00022670"/>
    </source>
</evidence>